<dbReference type="GO" id="GO:0005524">
    <property type="term" value="F:ATP binding"/>
    <property type="evidence" value="ECO:0007669"/>
    <property type="project" value="UniProtKB-KW"/>
</dbReference>
<dbReference type="AlphaFoldDB" id="A0A7S3AN18"/>
<dbReference type="PANTHER" id="PTHR23073">
    <property type="entry name" value="26S PROTEASOME REGULATORY SUBUNIT"/>
    <property type="match status" value="1"/>
</dbReference>
<proteinExistence type="inferred from homology"/>
<evidence type="ECO:0000256" key="1">
    <source>
        <dbReference type="ARBA" id="ARBA00022741"/>
    </source>
</evidence>
<feature type="domain" description="ATPase AAA-type core" evidence="4">
    <location>
        <begin position="4"/>
        <end position="75"/>
    </location>
</feature>
<reference evidence="5" key="1">
    <citation type="submission" date="2021-01" db="EMBL/GenBank/DDBJ databases">
        <authorList>
            <person name="Corre E."/>
            <person name="Pelletier E."/>
            <person name="Niang G."/>
            <person name="Scheremetjew M."/>
            <person name="Finn R."/>
            <person name="Kale V."/>
            <person name="Holt S."/>
            <person name="Cochrane G."/>
            <person name="Meng A."/>
            <person name="Brown T."/>
            <person name="Cohen L."/>
        </authorList>
    </citation>
    <scope>NUCLEOTIDE SEQUENCE</scope>
    <source>
        <strain evidence="5">CCMP281</strain>
    </source>
</reference>
<dbReference type="EMBL" id="HBHX01018834">
    <property type="protein sequence ID" value="CAE0109796.1"/>
    <property type="molecule type" value="Transcribed_RNA"/>
</dbReference>
<dbReference type="InterPro" id="IPR050221">
    <property type="entry name" value="26S_Proteasome_ATPase"/>
</dbReference>
<name>A0A7S3AN18_9EUKA</name>
<evidence type="ECO:0000259" key="4">
    <source>
        <dbReference type="Pfam" id="PF00004"/>
    </source>
</evidence>
<dbReference type="InterPro" id="IPR003960">
    <property type="entry name" value="ATPase_AAA_CS"/>
</dbReference>
<accession>A0A7S3AN18</accession>
<protein>
    <recommendedName>
        <fullName evidence="4">ATPase AAA-type core domain-containing protein</fullName>
    </recommendedName>
</protein>
<evidence type="ECO:0000256" key="3">
    <source>
        <dbReference type="RuleBase" id="RU003651"/>
    </source>
</evidence>
<dbReference type="InterPro" id="IPR003959">
    <property type="entry name" value="ATPase_AAA_core"/>
</dbReference>
<dbReference type="Gene3D" id="3.40.50.300">
    <property type="entry name" value="P-loop containing nucleotide triphosphate hydrolases"/>
    <property type="match status" value="1"/>
</dbReference>
<sequence length="167" mass="18633">MGATVIFLDEIDALATSREGAGMHEASRRTLSVLLRKLDGFETNKSTVLIAATNRPEDLDAALLSRFELSISFPLPDTAIRREIVSLYARHLSKSDVEALAKASDGASGRDIRDICEAAERRWAARRVRGEQITLDQPLPPQAEYDRCLRQRMGAAEEILKRKLKRS</sequence>
<keyword evidence="1 3" id="KW-0547">Nucleotide-binding</keyword>
<evidence type="ECO:0000313" key="5">
    <source>
        <dbReference type="EMBL" id="CAE0109796.1"/>
    </source>
</evidence>
<keyword evidence="2 3" id="KW-0067">ATP-binding</keyword>
<dbReference type="InterPro" id="IPR027417">
    <property type="entry name" value="P-loop_NTPase"/>
</dbReference>
<evidence type="ECO:0000256" key="2">
    <source>
        <dbReference type="ARBA" id="ARBA00022840"/>
    </source>
</evidence>
<dbReference type="CDD" id="cd19481">
    <property type="entry name" value="RecA-like_protease"/>
    <property type="match status" value="1"/>
</dbReference>
<dbReference type="Pfam" id="PF00004">
    <property type="entry name" value="AAA"/>
    <property type="match status" value="1"/>
</dbReference>
<dbReference type="PROSITE" id="PS00674">
    <property type="entry name" value="AAA"/>
    <property type="match status" value="1"/>
</dbReference>
<gene>
    <name evidence="5" type="ORF">HERI1096_LOCUS10456</name>
</gene>
<dbReference type="Gene3D" id="1.10.8.60">
    <property type="match status" value="1"/>
</dbReference>
<dbReference type="SUPFAM" id="SSF52540">
    <property type="entry name" value="P-loop containing nucleoside triphosphate hydrolases"/>
    <property type="match status" value="1"/>
</dbReference>
<comment type="similarity">
    <text evidence="3">Belongs to the AAA ATPase family.</text>
</comment>
<organism evidence="5">
    <name type="scientific">Haptolina ericina</name>
    <dbReference type="NCBI Taxonomy" id="156174"/>
    <lineage>
        <taxon>Eukaryota</taxon>
        <taxon>Haptista</taxon>
        <taxon>Haptophyta</taxon>
        <taxon>Prymnesiophyceae</taxon>
        <taxon>Prymnesiales</taxon>
        <taxon>Prymnesiaceae</taxon>
        <taxon>Haptolina</taxon>
    </lineage>
</organism>
<dbReference type="GO" id="GO:0016887">
    <property type="term" value="F:ATP hydrolysis activity"/>
    <property type="evidence" value="ECO:0007669"/>
    <property type="project" value="InterPro"/>
</dbReference>